<proteinExistence type="inferred from homology"/>
<keyword evidence="6 9" id="KW-0822">Tryptophan biosynthesis</keyword>
<dbReference type="PANTHER" id="PTHR42894:SF1">
    <property type="entry name" value="N-(5'-PHOSPHORIBOSYL)ANTHRANILATE ISOMERASE"/>
    <property type="match status" value="1"/>
</dbReference>
<dbReference type="CDD" id="cd00405">
    <property type="entry name" value="PRAI"/>
    <property type="match status" value="1"/>
</dbReference>
<dbReference type="EC" id="5.3.1.24" evidence="3 9"/>
<dbReference type="AlphaFoldDB" id="A0A285S1Y9"/>
<dbReference type="InterPro" id="IPR001240">
    <property type="entry name" value="PRAI_dom"/>
</dbReference>
<evidence type="ECO:0000313" key="12">
    <source>
        <dbReference type="Proteomes" id="UP000219331"/>
    </source>
</evidence>
<protein>
    <recommendedName>
        <fullName evidence="4 9">N-(5'-phosphoribosyl)anthranilate isomerase</fullName>
        <shortName evidence="9">PRAI</shortName>
        <ecNumber evidence="3 9">5.3.1.24</ecNumber>
    </recommendedName>
</protein>
<dbReference type="UniPathway" id="UPA00035">
    <property type="reaction ID" value="UER00042"/>
</dbReference>
<dbReference type="PANTHER" id="PTHR42894">
    <property type="entry name" value="N-(5'-PHOSPHORIBOSYL)ANTHRANILATE ISOMERASE"/>
    <property type="match status" value="1"/>
</dbReference>
<keyword evidence="12" id="KW-1185">Reference proteome</keyword>
<evidence type="ECO:0000256" key="2">
    <source>
        <dbReference type="ARBA" id="ARBA00004664"/>
    </source>
</evidence>
<dbReference type="Gene3D" id="3.20.20.70">
    <property type="entry name" value="Aldolase class I"/>
    <property type="match status" value="1"/>
</dbReference>
<evidence type="ECO:0000256" key="6">
    <source>
        <dbReference type="ARBA" id="ARBA00022822"/>
    </source>
</evidence>
<keyword evidence="7 9" id="KW-0057">Aromatic amino acid biosynthesis</keyword>
<evidence type="ECO:0000256" key="1">
    <source>
        <dbReference type="ARBA" id="ARBA00001164"/>
    </source>
</evidence>
<organism evidence="11 12">
    <name type="scientific">Stappia indica</name>
    <dbReference type="NCBI Taxonomy" id="538381"/>
    <lineage>
        <taxon>Bacteria</taxon>
        <taxon>Pseudomonadati</taxon>
        <taxon>Pseudomonadota</taxon>
        <taxon>Alphaproteobacteria</taxon>
        <taxon>Hyphomicrobiales</taxon>
        <taxon>Stappiaceae</taxon>
        <taxon>Stappia</taxon>
    </lineage>
</organism>
<comment type="catalytic activity">
    <reaction evidence="1 9">
        <text>N-(5-phospho-beta-D-ribosyl)anthranilate = 1-(2-carboxyphenylamino)-1-deoxy-D-ribulose 5-phosphate</text>
        <dbReference type="Rhea" id="RHEA:21540"/>
        <dbReference type="ChEBI" id="CHEBI:18277"/>
        <dbReference type="ChEBI" id="CHEBI:58613"/>
        <dbReference type="EC" id="5.3.1.24"/>
    </reaction>
</comment>
<evidence type="ECO:0000259" key="10">
    <source>
        <dbReference type="Pfam" id="PF00697"/>
    </source>
</evidence>
<keyword evidence="8 9" id="KW-0413">Isomerase</keyword>
<dbReference type="InterPro" id="IPR011060">
    <property type="entry name" value="RibuloseP-bd_barrel"/>
</dbReference>
<dbReference type="InterPro" id="IPR013785">
    <property type="entry name" value="Aldolase_TIM"/>
</dbReference>
<dbReference type="InterPro" id="IPR044643">
    <property type="entry name" value="TrpF_fam"/>
</dbReference>
<dbReference type="HAMAP" id="MF_00135">
    <property type="entry name" value="PRAI"/>
    <property type="match status" value="1"/>
</dbReference>
<evidence type="ECO:0000256" key="3">
    <source>
        <dbReference type="ARBA" id="ARBA00012572"/>
    </source>
</evidence>
<keyword evidence="5 9" id="KW-0028">Amino-acid biosynthesis</keyword>
<dbReference type="GO" id="GO:0004640">
    <property type="term" value="F:phosphoribosylanthranilate isomerase activity"/>
    <property type="evidence" value="ECO:0007669"/>
    <property type="project" value="UniProtKB-UniRule"/>
</dbReference>
<sequence length="236" mass="24441">MSGVDAMTTRGLVKICGLSTEETLDAALEAGADMIGLVFFEKSPRNVSLEAASRLAARARGRAEIVVLSVDADDALVEAIVSAVRPDWLQLHGHESPARCAELKARHGIRIMKALGISAAEDIATAAPYVAHVDRLLFDAKPPKGAVLPGGNGVSFDWRLLKGLDLGVPLMLSGGLDAATVGEAVRIGGIRDVDVSSGVESARGVKDTELIRAFVAAARRAVPGAASDAAEQGRSA</sequence>
<dbReference type="Proteomes" id="UP000219331">
    <property type="component" value="Unassembled WGS sequence"/>
</dbReference>
<accession>A0A285S1Y9</accession>
<evidence type="ECO:0000256" key="9">
    <source>
        <dbReference type="HAMAP-Rule" id="MF_00135"/>
    </source>
</evidence>
<dbReference type="SUPFAM" id="SSF51366">
    <property type="entry name" value="Ribulose-phoshate binding barrel"/>
    <property type="match status" value="1"/>
</dbReference>
<dbReference type="EMBL" id="OBML01000003">
    <property type="protein sequence ID" value="SOC00530.1"/>
    <property type="molecule type" value="Genomic_DNA"/>
</dbReference>
<dbReference type="STRING" id="538381.GCA_001696535_04409"/>
<evidence type="ECO:0000256" key="7">
    <source>
        <dbReference type="ARBA" id="ARBA00023141"/>
    </source>
</evidence>
<feature type="domain" description="N-(5'phosphoribosyl) anthranilate isomerase (PRAI)" evidence="10">
    <location>
        <begin position="13"/>
        <end position="216"/>
    </location>
</feature>
<reference evidence="11 12" key="1">
    <citation type="submission" date="2017-08" db="EMBL/GenBank/DDBJ databases">
        <authorList>
            <person name="de Groot N.N."/>
        </authorList>
    </citation>
    <scope>NUCLEOTIDE SEQUENCE [LARGE SCALE GENOMIC DNA]</scope>
    <source>
        <strain evidence="11 12">USBA 352</strain>
    </source>
</reference>
<comment type="similarity">
    <text evidence="9">Belongs to the TrpF family.</text>
</comment>
<evidence type="ECO:0000256" key="8">
    <source>
        <dbReference type="ARBA" id="ARBA00023235"/>
    </source>
</evidence>
<dbReference type="NCBIfam" id="NF002295">
    <property type="entry name" value="PRK01222.1-1"/>
    <property type="match status" value="1"/>
</dbReference>
<dbReference type="GO" id="GO:0000162">
    <property type="term" value="P:L-tryptophan biosynthetic process"/>
    <property type="evidence" value="ECO:0007669"/>
    <property type="project" value="UniProtKB-UniRule"/>
</dbReference>
<comment type="pathway">
    <text evidence="2 9">Amino-acid biosynthesis; L-tryptophan biosynthesis; L-tryptophan from chorismate: step 3/5.</text>
</comment>
<evidence type="ECO:0000313" key="11">
    <source>
        <dbReference type="EMBL" id="SOC00530.1"/>
    </source>
</evidence>
<name>A0A285S1Y9_9HYPH</name>
<dbReference type="Pfam" id="PF00697">
    <property type="entry name" value="PRAI"/>
    <property type="match status" value="1"/>
</dbReference>
<evidence type="ECO:0000256" key="5">
    <source>
        <dbReference type="ARBA" id="ARBA00022605"/>
    </source>
</evidence>
<gene>
    <name evidence="9" type="primary">trpF</name>
    <name evidence="11" type="ORF">SAMN05421512_103297</name>
</gene>
<evidence type="ECO:0000256" key="4">
    <source>
        <dbReference type="ARBA" id="ARBA00022272"/>
    </source>
</evidence>